<dbReference type="InterPro" id="IPR012338">
    <property type="entry name" value="Beta-lactam/transpept-like"/>
</dbReference>
<organism evidence="18 19">
    <name type="scientific">Mobiluncus mulieris</name>
    <dbReference type="NCBI Taxonomy" id="2052"/>
    <lineage>
        <taxon>Bacteria</taxon>
        <taxon>Bacillati</taxon>
        <taxon>Actinomycetota</taxon>
        <taxon>Actinomycetes</taxon>
        <taxon>Actinomycetales</taxon>
        <taxon>Actinomycetaceae</taxon>
        <taxon>Mobiluncus</taxon>
    </lineage>
</organism>
<evidence type="ECO:0000256" key="3">
    <source>
        <dbReference type="ARBA" id="ARBA00022645"/>
    </source>
</evidence>
<dbReference type="AlphaFoldDB" id="A0ABD4TV88"/>
<keyword evidence="8" id="KW-0133">Cell shape</keyword>
<dbReference type="Gene3D" id="1.10.3810.10">
    <property type="entry name" value="Biosynthetic peptidoglycan transglycosylase-like"/>
    <property type="match status" value="1"/>
</dbReference>
<keyword evidence="4" id="KW-0645">Protease</keyword>
<protein>
    <submittedName>
        <fullName evidence="18">Penicillin-binding protein</fullName>
    </submittedName>
</protein>
<keyword evidence="15" id="KW-0812">Transmembrane</keyword>
<comment type="similarity">
    <text evidence="2">In the N-terminal section; belongs to the glycosyltransferase 51 family.</text>
</comment>
<dbReference type="PANTHER" id="PTHR32282:SF34">
    <property type="entry name" value="PENICILLIN-BINDING PROTEIN 1A"/>
    <property type="match status" value="1"/>
</dbReference>
<accession>A0ABD4TV88</accession>
<evidence type="ECO:0000256" key="2">
    <source>
        <dbReference type="ARBA" id="ARBA00007739"/>
    </source>
</evidence>
<name>A0ABD4TV88_9ACTO</name>
<evidence type="ECO:0000256" key="6">
    <source>
        <dbReference type="ARBA" id="ARBA00022679"/>
    </source>
</evidence>
<dbReference type="Pfam" id="PF00912">
    <property type="entry name" value="Transgly"/>
    <property type="match status" value="1"/>
</dbReference>
<feature type="compositionally biased region" description="Low complexity" evidence="14">
    <location>
        <begin position="667"/>
        <end position="677"/>
    </location>
</feature>
<keyword evidence="3" id="KW-0121">Carboxypeptidase</keyword>
<evidence type="ECO:0000256" key="11">
    <source>
        <dbReference type="ARBA" id="ARBA00023316"/>
    </source>
</evidence>
<proteinExistence type="inferred from homology"/>
<dbReference type="PANTHER" id="PTHR32282">
    <property type="entry name" value="BINDING PROTEIN TRANSPEPTIDASE, PUTATIVE-RELATED"/>
    <property type="match status" value="1"/>
</dbReference>
<reference evidence="18 19" key="1">
    <citation type="submission" date="2019-08" db="EMBL/GenBank/DDBJ databases">
        <title>Comparison of rpoB and gyrB Sequences from Mobiluncus Species and Development of a Multiplex PCR Method for Clinical Detection of Mobiluncus curtisii and Mobiluncus mulieris.</title>
        <authorList>
            <person name="Yang L."/>
            <person name="Shen Y."/>
            <person name="Xu G."/>
            <person name="Shu L.-B."/>
            <person name="Hu J."/>
            <person name="Zhang R."/>
            <person name="Wang Y."/>
            <person name="Zhou H.-W."/>
            <person name="Zhang X."/>
        </authorList>
    </citation>
    <scope>NUCLEOTIDE SEQUENCE [LARGE SCALE GENOMIC DNA]</scope>
    <source>
        <strain evidence="18 19">M26</strain>
    </source>
</reference>
<feature type="domain" description="Penicillin-binding protein transpeptidase" evidence="16">
    <location>
        <begin position="352"/>
        <end position="588"/>
    </location>
</feature>
<dbReference type="GO" id="GO:0009002">
    <property type="term" value="F:serine-type D-Ala-D-Ala carboxypeptidase activity"/>
    <property type="evidence" value="ECO:0007669"/>
    <property type="project" value="UniProtKB-EC"/>
</dbReference>
<dbReference type="InterPro" id="IPR036950">
    <property type="entry name" value="PBP_transglycosylase"/>
</dbReference>
<dbReference type="InterPro" id="IPR001264">
    <property type="entry name" value="Glyco_trans_51"/>
</dbReference>
<evidence type="ECO:0000256" key="7">
    <source>
        <dbReference type="ARBA" id="ARBA00022801"/>
    </source>
</evidence>
<comment type="caution">
    <text evidence="18">The sequence shown here is derived from an EMBL/GenBank/DDBJ whole genome shotgun (WGS) entry which is preliminary data.</text>
</comment>
<gene>
    <name evidence="18" type="ORF">FYZ43_00100</name>
</gene>
<dbReference type="EMBL" id="VSZY01000001">
    <property type="protein sequence ID" value="MCU9967848.1"/>
    <property type="molecule type" value="Genomic_DNA"/>
</dbReference>
<comment type="similarity">
    <text evidence="1">In the C-terminal section; belongs to the transpeptidase family.</text>
</comment>
<keyword evidence="5" id="KW-0328">Glycosyltransferase</keyword>
<evidence type="ECO:0000256" key="8">
    <source>
        <dbReference type="ARBA" id="ARBA00022960"/>
    </source>
</evidence>
<keyword evidence="11" id="KW-0961">Cell wall biogenesis/degradation</keyword>
<feature type="compositionally biased region" description="Pro residues" evidence="14">
    <location>
        <begin position="742"/>
        <end position="763"/>
    </location>
</feature>
<feature type="domain" description="Glycosyl transferase family 51" evidence="17">
    <location>
        <begin position="82"/>
        <end position="260"/>
    </location>
</feature>
<dbReference type="GO" id="GO:0006508">
    <property type="term" value="P:proteolysis"/>
    <property type="evidence" value="ECO:0007669"/>
    <property type="project" value="UniProtKB-KW"/>
</dbReference>
<evidence type="ECO:0000313" key="18">
    <source>
        <dbReference type="EMBL" id="MCU9967848.1"/>
    </source>
</evidence>
<dbReference type="InterPro" id="IPR050396">
    <property type="entry name" value="Glycosyltr_51/Transpeptidase"/>
</dbReference>
<evidence type="ECO:0000256" key="15">
    <source>
        <dbReference type="SAM" id="Phobius"/>
    </source>
</evidence>
<dbReference type="InterPro" id="IPR001460">
    <property type="entry name" value="PCN-bd_Tpept"/>
</dbReference>
<comment type="catalytic activity">
    <reaction evidence="13">
        <text>[GlcNAc-(1-&gt;4)-Mur2Ac(oyl-L-Ala-gamma-D-Glu-L-Lys-D-Ala-D-Ala)](n)-di-trans,octa-cis-undecaprenyl diphosphate + beta-D-GlcNAc-(1-&gt;4)-Mur2Ac(oyl-L-Ala-gamma-D-Glu-L-Lys-D-Ala-D-Ala)-di-trans,octa-cis-undecaprenyl diphosphate = [GlcNAc-(1-&gt;4)-Mur2Ac(oyl-L-Ala-gamma-D-Glu-L-Lys-D-Ala-D-Ala)](n+1)-di-trans,octa-cis-undecaprenyl diphosphate + di-trans,octa-cis-undecaprenyl diphosphate + H(+)</text>
        <dbReference type="Rhea" id="RHEA:23708"/>
        <dbReference type="Rhea" id="RHEA-COMP:9602"/>
        <dbReference type="Rhea" id="RHEA-COMP:9603"/>
        <dbReference type="ChEBI" id="CHEBI:15378"/>
        <dbReference type="ChEBI" id="CHEBI:58405"/>
        <dbReference type="ChEBI" id="CHEBI:60033"/>
        <dbReference type="ChEBI" id="CHEBI:78435"/>
        <dbReference type="EC" id="2.4.99.28"/>
    </reaction>
</comment>
<evidence type="ECO:0000256" key="10">
    <source>
        <dbReference type="ARBA" id="ARBA00023268"/>
    </source>
</evidence>
<feature type="transmembrane region" description="Helical" evidence="15">
    <location>
        <begin position="33"/>
        <end position="56"/>
    </location>
</feature>
<evidence type="ECO:0000256" key="9">
    <source>
        <dbReference type="ARBA" id="ARBA00022984"/>
    </source>
</evidence>
<dbReference type="InterPro" id="IPR023346">
    <property type="entry name" value="Lysozyme-like_dom_sf"/>
</dbReference>
<dbReference type="GO" id="GO:0008360">
    <property type="term" value="P:regulation of cell shape"/>
    <property type="evidence" value="ECO:0007669"/>
    <property type="project" value="UniProtKB-KW"/>
</dbReference>
<feature type="region of interest" description="Disordered" evidence="14">
    <location>
        <begin position="652"/>
        <end position="799"/>
    </location>
</feature>
<dbReference type="GO" id="GO:0009252">
    <property type="term" value="P:peptidoglycan biosynthetic process"/>
    <property type="evidence" value="ECO:0007669"/>
    <property type="project" value="UniProtKB-KW"/>
</dbReference>
<evidence type="ECO:0000259" key="16">
    <source>
        <dbReference type="Pfam" id="PF00905"/>
    </source>
</evidence>
<keyword evidence="10" id="KW-0511">Multifunctional enzyme</keyword>
<keyword evidence="9" id="KW-0573">Peptidoglycan synthesis</keyword>
<comment type="catalytic activity">
    <reaction evidence="12">
        <text>Preferential cleavage: (Ac)2-L-Lys-D-Ala-|-D-Ala. Also transpeptidation of peptidyl-alanyl moieties that are N-acyl substituents of D-alanine.</text>
        <dbReference type="EC" id="3.4.16.4"/>
    </reaction>
</comment>
<dbReference type="Proteomes" id="UP001209486">
    <property type="component" value="Unassembled WGS sequence"/>
</dbReference>
<evidence type="ECO:0000259" key="17">
    <source>
        <dbReference type="Pfam" id="PF00912"/>
    </source>
</evidence>
<feature type="region of interest" description="Disordered" evidence="14">
    <location>
        <begin position="1"/>
        <end position="23"/>
    </location>
</feature>
<dbReference type="SUPFAM" id="SSF56601">
    <property type="entry name" value="beta-lactamase/transpeptidase-like"/>
    <property type="match status" value="1"/>
</dbReference>
<feature type="compositionally biased region" description="Gly residues" evidence="14">
    <location>
        <begin position="767"/>
        <end position="789"/>
    </location>
</feature>
<dbReference type="Gene3D" id="3.40.710.10">
    <property type="entry name" value="DD-peptidase/beta-lactamase superfamily"/>
    <property type="match status" value="1"/>
</dbReference>
<evidence type="ECO:0000256" key="4">
    <source>
        <dbReference type="ARBA" id="ARBA00022670"/>
    </source>
</evidence>
<keyword evidence="7" id="KW-0378">Hydrolase</keyword>
<evidence type="ECO:0000256" key="14">
    <source>
        <dbReference type="SAM" id="MobiDB-lite"/>
    </source>
</evidence>
<dbReference type="FunFam" id="1.10.3810.10:FF:000001">
    <property type="entry name" value="Penicillin-binding protein 1A"/>
    <property type="match status" value="1"/>
</dbReference>
<dbReference type="GO" id="GO:0008955">
    <property type="term" value="F:peptidoglycan glycosyltransferase activity"/>
    <property type="evidence" value="ECO:0007669"/>
    <property type="project" value="UniProtKB-EC"/>
</dbReference>
<evidence type="ECO:0000256" key="1">
    <source>
        <dbReference type="ARBA" id="ARBA00007090"/>
    </source>
</evidence>
<keyword evidence="15" id="KW-0472">Membrane</keyword>
<evidence type="ECO:0000256" key="13">
    <source>
        <dbReference type="ARBA" id="ARBA00049902"/>
    </source>
</evidence>
<evidence type="ECO:0000313" key="19">
    <source>
        <dbReference type="Proteomes" id="UP001209486"/>
    </source>
</evidence>
<evidence type="ECO:0000256" key="5">
    <source>
        <dbReference type="ARBA" id="ARBA00022676"/>
    </source>
</evidence>
<feature type="compositionally biased region" description="Gly residues" evidence="14">
    <location>
        <begin position="720"/>
        <end position="737"/>
    </location>
</feature>
<dbReference type="GO" id="GO:0071555">
    <property type="term" value="P:cell wall organization"/>
    <property type="evidence" value="ECO:0007669"/>
    <property type="project" value="UniProtKB-KW"/>
</dbReference>
<keyword evidence="15" id="KW-1133">Transmembrane helix</keyword>
<dbReference type="SUPFAM" id="SSF53955">
    <property type="entry name" value="Lysozyme-like"/>
    <property type="match status" value="1"/>
</dbReference>
<sequence>MSPSRVQPRRVTGQSVRQVRPQRRKHHYVRNTFLSLLLLFLLVIVGAFATFLITYATTEIPKPSQFARSQVTTVYYADGKTEIGKFAEVNREIIDTTKLPKYVGNAVVASEDRTFWTNSGVDLKGIIRAFINNARGRSLQGASTLSQQYIERYYMSENTSKGNVFQRYWAKAKEAILALKINRQQDKEEILGNYLNTIYFGRGSYGIQAAAKAYFGKSASDLTVSEAAMLSGIIPAPSAWDPAVSPEMAKKRWLRVLTYMAESGYITPEEKRFAEFPAVRPPSQSKQNFGGVNGYFMFQARQELKDLAGLSEEQIDTQGLKIVTTIDQSKQQLMVDSVAKLPEGHAPNLRVSMVSVDPKNGEIIAEYPGADYMKIQSNAVTQDHFQAGSTFKIFGLIAYLEQGGSINDIYNANSPAIIQGVPIQNFGGYSYGNVTLATATAKSLNVPYALINAKIGPNLTKEVAIRLGLSEKTPGLDAVLTNILGSSSPTALDLATAYATIANEGKREVVHLIRQVTDASGDIVYMPSFTPEQVLDRNVALTATQAMEDVIAPGGTAAIAQIGRPAAAKTGSSSDNKSAVMVGFVPQAVTVVGMYQVGPGGTEEQITPFGGEREVMGANWPAWLWKQYMSRAVKDMEVEQFGKVGKIGRAQVKRSSAPGFTDIPSRPSQAPEAVESPSSPPAENPGNVGGAGSEGGNPAPHETRPGNPGLPGTNPSETGGADGGTGGGGAGSGGTGDGATPPGNPAPGNPPPDNPAPDNPAPSNPGGNSGGNPGGNSGGNPGGNSGGSDTGSTEADITG</sequence>
<dbReference type="Pfam" id="PF00905">
    <property type="entry name" value="Transpeptidase"/>
    <property type="match status" value="1"/>
</dbReference>
<evidence type="ECO:0000256" key="12">
    <source>
        <dbReference type="ARBA" id="ARBA00034000"/>
    </source>
</evidence>
<dbReference type="RefSeq" id="WP_263474540.1">
    <property type="nucleotide sequence ID" value="NZ_VSZY01000001.1"/>
</dbReference>
<keyword evidence="6" id="KW-0808">Transferase</keyword>